<proteinExistence type="predicted"/>
<accession>A0A915L7F1</accession>
<dbReference type="AlphaFoldDB" id="A0A915L7F1"/>
<keyword evidence="1" id="KW-1185">Reference proteome</keyword>
<evidence type="ECO:0000313" key="2">
    <source>
        <dbReference type="WBParaSite" id="nRc.2.0.1.t45671-RA"/>
    </source>
</evidence>
<evidence type="ECO:0000313" key="1">
    <source>
        <dbReference type="Proteomes" id="UP000887565"/>
    </source>
</evidence>
<reference evidence="2" key="1">
    <citation type="submission" date="2022-11" db="UniProtKB">
        <authorList>
            <consortium name="WormBaseParasite"/>
        </authorList>
    </citation>
    <scope>IDENTIFICATION</scope>
</reference>
<protein>
    <submittedName>
        <fullName evidence="2">Uncharacterized protein</fullName>
    </submittedName>
</protein>
<dbReference type="Proteomes" id="UP000887565">
    <property type="component" value="Unplaced"/>
</dbReference>
<name>A0A915L7F1_ROMCU</name>
<sequence>MYRFHCAARSFKNTHHIGTHLWGLLSKELKEERHHECHKAFCTIFTECNVNKEVGTLCNLCPILMLRVAMTS</sequence>
<dbReference type="WBParaSite" id="nRc.2.0.1.t45671-RA">
    <property type="protein sequence ID" value="nRc.2.0.1.t45671-RA"/>
    <property type="gene ID" value="nRc.2.0.1.g45671"/>
</dbReference>
<organism evidence="1 2">
    <name type="scientific">Romanomermis culicivorax</name>
    <name type="common">Nematode worm</name>
    <dbReference type="NCBI Taxonomy" id="13658"/>
    <lineage>
        <taxon>Eukaryota</taxon>
        <taxon>Metazoa</taxon>
        <taxon>Ecdysozoa</taxon>
        <taxon>Nematoda</taxon>
        <taxon>Enoplea</taxon>
        <taxon>Dorylaimia</taxon>
        <taxon>Mermithida</taxon>
        <taxon>Mermithoidea</taxon>
        <taxon>Mermithidae</taxon>
        <taxon>Romanomermis</taxon>
    </lineage>
</organism>